<feature type="region of interest" description="Disordered" evidence="1">
    <location>
        <begin position="207"/>
        <end position="335"/>
    </location>
</feature>
<dbReference type="Proteomes" id="UP000028828">
    <property type="component" value="Unassembled WGS sequence"/>
</dbReference>
<protein>
    <submittedName>
        <fullName evidence="2">Uncharacterized protein</fullName>
    </submittedName>
</protein>
<evidence type="ECO:0000313" key="2">
    <source>
        <dbReference type="EMBL" id="KFG35064.1"/>
    </source>
</evidence>
<sequence length="666" mass="72489">MAAMVSFASSLRCKSVGDDDRRDKLSKDRDRDGTGVSDFPGPFTPYTLQTQRGKQSPPHLPQRARSHVSPVGQYIRRSIYAPEEVGPTPRTPRSSLTPSAGRTHSQGKTKFPQSSRVRTSASRLQQKSDHAGVCAWKDSPTTGVASGTSTAGASPAKRSDYVRLEQCLLSTEKGLSALKSELRRVGGPYAVTPSLHVDLGEMIERGHSTTRGHSARGIVTERGGGRHGGSSAASFTAVRSPSARGRRLGLATPRCQPSRGRAERLSKSMPPRSDAAVKRPSGSPQPSDMRRTLVRETSRRVAAARDNVSPLGSSAKCERSLPKQGPTKGHTGNTEIAAARGLSPKLEALISDDEKQRFRAAWKEAHAQLAAKMNEWVHGLPEEIRNQVTRASGVDAKFLMLRDYALTLCSAAENRTATLSDARVRNDESMRCQETEHYKAGTMLVEVQGGLLAASKKVQQLDRLIRLTLTQRRFSEQQVKSTHDNGSATKGSTSPYTAYTSIYSSDLPRKRNFPGGDCPVPVERQKALGEPWEESLLGTDGHQQCESTPAIERAVFINEDDTLDQTVVDAARTCGYSSHTPSSTSEGTDHHLWPSSDPPCTSSARHKSSEINANNESLTQRRQPCRETSKASADLSLSVIPPEGVSLNEDVSWAQSFISDWYANRR</sequence>
<dbReference type="VEuPathDB" id="ToxoDB:TGP89_262933"/>
<feature type="region of interest" description="Disordered" evidence="1">
    <location>
        <begin position="1"/>
        <end position="155"/>
    </location>
</feature>
<feature type="region of interest" description="Disordered" evidence="1">
    <location>
        <begin position="475"/>
        <end position="495"/>
    </location>
</feature>
<proteinExistence type="predicted"/>
<comment type="caution">
    <text evidence="2">The sequence shown here is derived from an EMBL/GenBank/DDBJ whole genome shotgun (WGS) entry which is preliminary data.</text>
</comment>
<dbReference type="EMBL" id="AEYI02001624">
    <property type="protein sequence ID" value="KFG35064.1"/>
    <property type="molecule type" value="Genomic_DNA"/>
</dbReference>
<organism evidence="2 3">
    <name type="scientific">Toxoplasma gondii p89</name>
    <dbReference type="NCBI Taxonomy" id="943119"/>
    <lineage>
        <taxon>Eukaryota</taxon>
        <taxon>Sar</taxon>
        <taxon>Alveolata</taxon>
        <taxon>Apicomplexa</taxon>
        <taxon>Conoidasida</taxon>
        <taxon>Coccidia</taxon>
        <taxon>Eucoccidiorida</taxon>
        <taxon>Eimeriorina</taxon>
        <taxon>Sarcocystidae</taxon>
        <taxon>Toxoplasma</taxon>
    </lineage>
</organism>
<feature type="compositionally biased region" description="Polar residues" evidence="1">
    <location>
        <begin position="576"/>
        <end position="586"/>
    </location>
</feature>
<dbReference type="AlphaFoldDB" id="A0A086JSE6"/>
<accession>A0A086JSE6</accession>
<feature type="region of interest" description="Disordered" evidence="1">
    <location>
        <begin position="576"/>
        <end position="633"/>
    </location>
</feature>
<feature type="compositionally biased region" description="Basic and acidic residues" evidence="1">
    <location>
        <begin position="15"/>
        <end position="33"/>
    </location>
</feature>
<feature type="compositionally biased region" description="Polar residues" evidence="1">
    <location>
        <begin position="100"/>
        <end position="125"/>
    </location>
</feature>
<feature type="compositionally biased region" description="Polar residues" evidence="1">
    <location>
        <begin position="610"/>
        <end position="622"/>
    </location>
</feature>
<dbReference type="OrthoDB" id="330447at2759"/>
<feature type="compositionally biased region" description="Basic and acidic residues" evidence="1">
    <location>
        <begin position="288"/>
        <end position="299"/>
    </location>
</feature>
<feature type="compositionally biased region" description="Low complexity" evidence="1">
    <location>
        <begin position="87"/>
        <end position="99"/>
    </location>
</feature>
<name>A0A086JSE6_TOXGO</name>
<evidence type="ECO:0000256" key="1">
    <source>
        <dbReference type="SAM" id="MobiDB-lite"/>
    </source>
</evidence>
<feature type="compositionally biased region" description="Low complexity" evidence="1">
    <location>
        <begin position="139"/>
        <end position="155"/>
    </location>
</feature>
<evidence type="ECO:0000313" key="3">
    <source>
        <dbReference type="Proteomes" id="UP000028828"/>
    </source>
</evidence>
<gene>
    <name evidence="2" type="ORF">TGP89_262933</name>
</gene>
<reference evidence="2 3" key="1">
    <citation type="submission" date="2014-03" db="EMBL/GenBank/DDBJ databases">
        <authorList>
            <person name="Sibley D."/>
            <person name="Venepally P."/>
            <person name="Karamycheva S."/>
            <person name="Hadjithomas M."/>
            <person name="Khan A."/>
            <person name="Brunk B."/>
            <person name="Roos D."/>
            <person name="Caler E."/>
            <person name="Lorenzi H."/>
        </authorList>
    </citation>
    <scope>NUCLEOTIDE SEQUENCE [LARGE SCALE GENOMIC DNA]</scope>
    <source>
        <strain evidence="3">p89</strain>
    </source>
</reference>